<feature type="transmembrane region" description="Helical" evidence="8">
    <location>
        <begin position="91"/>
        <end position="112"/>
    </location>
</feature>
<sequence length="524" mass="57657">MNKESLIKRIRFIPTAFPVLVFGVLIVLGFMNADAFVSILWGVFEWLMVNVGWAVDLGCLAFVICLLVLCIHPVGKIRFGGPEAKPQFSTWNWWAISLCAGIGTGIVFWGAVEPLLHSMRPAGGMGLEPGSSEAMIWAMRTSFLHWTLTPYSIYVIAGVAIGYAYYNLGKPYAVSSGLCLLNNGKDLNPMTVNIVDGITLLAITGGVAGSLGYGLLQVGSGLEFVFGVVPGPPVWIGIALVIITAYTISSATGLDRGIKWLSDKNAWIFIGLLVFVTIFGPTARMLNITTQSLGSYVANFIEGMTFTDAFGTDLWPQWWDMYWFVDWLSFGPIVGLFLIKLCYGRTIREFIIVNLIAPSLFGMIWFGMFGGFALDLQIVQGVDLLGFMDANGLESLMYEVFAYVPLTGLIRPLMIITIMLSFITLADSMTSTVSIMSMKDNHDVNEAPLGIKLFWGLLMGLTSIIFVLNGGLEGIKVVKTIAGFPILVIEVVMMFGFIRYMTRNSKKEIKDNIEYMEKMEESVS</sequence>
<evidence type="ECO:0000256" key="1">
    <source>
        <dbReference type="ARBA" id="ARBA00004651"/>
    </source>
</evidence>
<evidence type="ECO:0000256" key="8">
    <source>
        <dbReference type="SAM" id="Phobius"/>
    </source>
</evidence>
<feature type="transmembrane region" description="Helical" evidence="8">
    <location>
        <begin position="480"/>
        <end position="500"/>
    </location>
</feature>
<keyword evidence="6 8" id="KW-1133">Transmembrane helix</keyword>
<comment type="similarity">
    <text evidence="2">Belongs to the BCCT transporter (TC 2.A.15) family.</text>
</comment>
<feature type="transmembrane region" description="Helical" evidence="8">
    <location>
        <begin position="190"/>
        <end position="214"/>
    </location>
</feature>
<comment type="subcellular location">
    <subcellularLocation>
        <location evidence="1">Cell membrane</location>
        <topology evidence="1">Multi-pass membrane protein</topology>
    </subcellularLocation>
</comment>
<feature type="transmembrane region" description="Helical" evidence="8">
    <location>
        <begin position="51"/>
        <end position="71"/>
    </location>
</feature>
<dbReference type="Pfam" id="PF02028">
    <property type="entry name" value="BCCT"/>
    <property type="match status" value="1"/>
</dbReference>
<feature type="transmembrane region" description="Helical" evidence="8">
    <location>
        <begin position="447"/>
        <end position="468"/>
    </location>
</feature>
<evidence type="ECO:0000256" key="5">
    <source>
        <dbReference type="ARBA" id="ARBA00022692"/>
    </source>
</evidence>
<feature type="transmembrane region" description="Helical" evidence="8">
    <location>
        <begin position="351"/>
        <end position="374"/>
    </location>
</feature>
<dbReference type="PANTHER" id="PTHR30047">
    <property type="entry name" value="HIGH-AFFINITY CHOLINE TRANSPORT PROTEIN-RELATED"/>
    <property type="match status" value="1"/>
</dbReference>
<keyword evidence="10" id="KW-1185">Reference proteome</keyword>
<gene>
    <name evidence="9" type="ORF">SAMN02745751_01644</name>
</gene>
<reference evidence="9 10" key="1">
    <citation type="submission" date="2016-11" db="EMBL/GenBank/DDBJ databases">
        <authorList>
            <person name="Jaros S."/>
            <person name="Januszkiewicz K."/>
            <person name="Wedrychowicz H."/>
        </authorList>
    </citation>
    <scope>NUCLEOTIDE SEQUENCE [LARGE SCALE GENOMIC DNA]</scope>
    <source>
        <strain evidence="9 10">DSM 17477</strain>
    </source>
</reference>
<feature type="transmembrane region" description="Helical" evidence="8">
    <location>
        <begin position="400"/>
        <end position="426"/>
    </location>
</feature>
<keyword evidence="5 8" id="KW-0812">Transmembrane</keyword>
<dbReference type="RefSeq" id="WP_073049107.1">
    <property type="nucleotide sequence ID" value="NZ_FQZL01000010.1"/>
</dbReference>
<evidence type="ECO:0000313" key="10">
    <source>
        <dbReference type="Proteomes" id="UP000184052"/>
    </source>
</evidence>
<evidence type="ECO:0000313" key="9">
    <source>
        <dbReference type="EMBL" id="SHJ06107.1"/>
    </source>
</evidence>
<organism evidence="9 10">
    <name type="scientific">Dethiosulfatibacter aminovorans DSM 17477</name>
    <dbReference type="NCBI Taxonomy" id="1121476"/>
    <lineage>
        <taxon>Bacteria</taxon>
        <taxon>Bacillati</taxon>
        <taxon>Bacillota</taxon>
        <taxon>Tissierellia</taxon>
        <taxon>Dethiosulfatibacter</taxon>
    </lineage>
</organism>
<keyword evidence="3" id="KW-0813">Transport</keyword>
<dbReference type="Proteomes" id="UP000184052">
    <property type="component" value="Unassembled WGS sequence"/>
</dbReference>
<evidence type="ECO:0000256" key="2">
    <source>
        <dbReference type="ARBA" id="ARBA00005658"/>
    </source>
</evidence>
<dbReference type="STRING" id="1121476.SAMN02745751_01644"/>
<dbReference type="InterPro" id="IPR000060">
    <property type="entry name" value="BCCT_transptr"/>
</dbReference>
<dbReference type="AlphaFoldDB" id="A0A1M6G8G4"/>
<dbReference type="EMBL" id="FQZL01000010">
    <property type="protein sequence ID" value="SHJ06107.1"/>
    <property type="molecule type" value="Genomic_DNA"/>
</dbReference>
<dbReference type="GO" id="GO:0005886">
    <property type="term" value="C:plasma membrane"/>
    <property type="evidence" value="ECO:0007669"/>
    <property type="project" value="UniProtKB-SubCell"/>
</dbReference>
<proteinExistence type="inferred from homology"/>
<feature type="transmembrane region" description="Helical" evidence="8">
    <location>
        <begin position="321"/>
        <end position="339"/>
    </location>
</feature>
<name>A0A1M6G8G4_9FIRM</name>
<evidence type="ECO:0000256" key="3">
    <source>
        <dbReference type="ARBA" id="ARBA00022448"/>
    </source>
</evidence>
<evidence type="ECO:0000256" key="4">
    <source>
        <dbReference type="ARBA" id="ARBA00022475"/>
    </source>
</evidence>
<feature type="transmembrane region" description="Helical" evidence="8">
    <location>
        <begin position="266"/>
        <end position="286"/>
    </location>
</feature>
<feature type="transmembrane region" description="Helical" evidence="8">
    <location>
        <begin position="151"/>
        <end position="169"/>
    </location>
</feature>
<evidence type="ECO:0000256" key="7">
    <source>
        <dbReference type="ARBA" id="ARBA00023136"/>
    </source>
</evidence>
<evidence type="ECO:0000256" key="6">
    <source>
        <dbReference type="ARBA" id="ARBA00022989"/>
    </source>
</evidence>
<dbReference type="GO" id="GO:0022857">
    <property type="term" value="F:transmembrane transporter activity"/>
    <property type="evidence" value="ECO:0007669"/>
    <property type="project" value="InterPro"/>
</dbReference>
<dbReference type="PANTHER" id="PTHR30047:SF7">
    <property type="entry name" value="HIGH-AFFINITY CHOLINE TRANSPORT PROTEIN"/>
    <property type="match status" value="1"/>
</dbReference>
<accession>A0A1M6G8G4</accession>
<keyword evidence="7 8" id="KW-0472">Membrane</keyword>
<feature type="transmembrane region" description="Helical" evidence="8">
    <location>
        <begin position="234"/>
        <end position="254"/>
    </location>
</feature>
<protein>
    <submittedName>
        <fullName evidence="9">Choline-glycine betaine transporter</fullName>
    </submittedName>
</protein>
<keyword evidence="4" id="KW-1003">Cell membrane</keyword>